<feature type="region of interest" description="Disordered" evidence="1">
    <location>
        <begin position="26"/>
        <end position="55"/>
    </location>
</feature>
<name>A0A8H3WMX9_9PEZI</name>
<evidence type="ECO:0000256" key="1">
    <source>
        <dbReference type="SAM" id="MobiDB-lite"/>
    </source>
</evidence>
<reference evidence="2 3" key="1">
    <citation type="submission" date="2019-12" db="EMBL/GenBank/DDBJ databases">
        <title>A genome sequence resource for the geographically widespread anthracnose pathogen Colletotrichum asianum.</title>
        <authorList>
            <person name="Meng Y."/>
        </authorList>
    </citation>
    <scope>NUCLEOTIDE SEQUENCE [LARGE SCALE GENOMIC DNA]</scope>
    <source>
        <strain evidence="2 3">ICMP 18580</strain>
    </source>
</reference>
<proteinExistence type="predicted"/>
<accession>A0A8H3WMX9</accession>
<keyword evidence="3" id="KW-1185">Reference proteome</keyword>
<dbReference type="EMBL" id="WOWK01000008">
    <property type="protein sequence ID" value="KAF0330314.1"/>
    <property type="molecule type" value="Genomic_DNA"/>
</dbReference>
<protein>
    <submittedName>
        <fullName evidence="2">Uncharacterized protein</fullName>
    </submittedName>
</protein>
<evidence type="ECO:0000313" key="3">
    <source>
        <dbReference type="Proteomes" id="UP000434172"/>
    </source>
</evidence>
<dbReference type="AlphaFoldDB" id="A0A8H3WMX9"/>
<sequence length="55" mass="6172">MEKFTKQKEKIIALGCLMAFLSRRQESCGWPSPSDVSSARYRDRCSCSPPPPPVV</sequence>
<gene>
    <name evidence="2" type="ORF">GQ607_002644</name>
</gene>
<organism evidence="2 3">
    <name type="scientific">Colletotrichum asianum</name>
    <dbReference type="NCBI Taxonomy" id="702518"/>
    <lineage>
        <taxon>Eukaryota</taxon>
        <taxon>Fungi</taxon>
        <taxon>Dikarya</taxon>
        <taxon>Ascomycota</taxon>
        <taxon>Pezizomycotina</taxon>
        <taxon>Sordariomycetes</taxon>
        <taxon>Hypocreomycetidae</taxon>
        <taxon>Glomerellales</taxon>
        <taxon>Glomerellaceae</taxon>
        <taxon>Colletotrichum</taxon>
        <taxon>Colletotrichum gloeosporioides species complex</taxon>
    </lineage>
</organism>
<evidence type="ECO:0000313" key="2">
    <source>
        <dbReference type="EMBL" id="KAF0330314.1"/>
    </source>
</evidence>
<comment type="caution">
    <text evidence="2">The sequence shown here is derived from an EMBL/GenBank/DDBJ whole genome shotgun (WGS) entry which is preliminary data.</text>
</comment>
<dbReference type="Proteomes" id="UP000434172">
    <property type="component" value="Unassembled WGS sequence"/>
</dbReference>